<dbReference type="Proteomes" id="UP000467700">
    <property type="component" value="Unassembled WGS sequence"/>
</dbReference>
<dbReference type="OrthoDB" id="8062037at2759"/>
<keyword evidence="5" id="KW-0862">Zinc</keyword>
<comment type="subcellular location">
    <subcellularLocation>
        <location evidence="1">Membrane</location>
    </subcellularLocation>
</comment>
<keyword evidence="2 10" id="KW-0812">Transmembrane</keyword>
<feature type="compositionally biased region" description="Polar residues" evidence="9">
    <location>
        <begin position="170"/>
        <end position="193"/>
    </location>
</feature>
<dbReference type="GO" id="GO:0016020">
    <property type="term" value="C:membrane"/>
    <property type="evidence" value="ECO:0007669"/>
    <property type="project" value="UniProtKB-SubCell"/>
</dbReference>
<protein>
    <recommendedName>
        <fullName evidence="11">RING-type domain-containing protein</fullName>
    </recommendedName>
</protein>
<evidence type="ECO:0000256" key="2">
    <source>
        <dbReference type="ARBA" id="ARBA00022692"/>
    </source>
</evidence>
<dbReference type="InterPro" id="IPR013083">
    <property type="entry name" value="Znf_RING/FYVE/PHD"/>
</dbReference>
<feature type="domain" description="RING-type" evidence="11">
    <location>
        <begin position="153"/>
        <end position="255"/>
    </location>
</feature>
<feature type="region of interest" description="Disordered" evidence="9">
    <location>
        <begin position="164"/>
        <end position="224"/>
    </location>
</feature>
<name>A0A8S0VZ37_CYCAE</name>
<dbReference type="PANTHER" id="PTHR46539:SF1">
    <property type="entry name" value="E3 UBIQUITIN-PROTEIN LIGASE ATL42"/>
    <property type="match status" value="1"/>
</dbReference>
<reference evidence="12 13" key="1">
    <citation type="submission" date="2020-01" db="EMBL/GenBank/DDBJ databases">
        <authorList>
            <person name="Gupta K D."/>
        </authorList>
    </citation>
    <scope>NUCLEOTIDE SEQUENCE [LARGE SCALE GENOMIC DNA]</scope>
</reference>
<organism evidence="12 13">
    <name type="scientific">Cyclocybe aegerita</name>
    <name type="common">Black poplar mushroom</name>
    <name type="synonym">Agrocybe aegerita</name>
    <dbReference type="NCBI Taxonomy" id="1973307"/>
    <lineage>
        <taxon>Eukaryota</taxon>
        <taxon>Fungi</taxon>
        <taxon>Dikarya</taxon>
        <taxon>Basidiomycota</taxon>
        <taxon>Agaricomycotina</taxon>
        <taxon>Agaricomycetes</taxon>
        <taxon>Agaricomycetidae</taxon>
        <taxon>Agaricales</taxon>
        <taxon>Agaricineae</taxon>
        <taxon>Bolbitiaceae</taxon>
        <taxon>Cyclocybe</taxon>
    </lineage>
</organism>
<dbReference type="Gene3D" id="3.30.40.10">
    <property type="entry name" value="Zinc/RING finger domain, C3HC4 (zinc finger)"/>
    <property type="match status" value="1"/>
</dbReference>
<feature type="transmembrane region" description="Helical" evidence="10">
    <location>
        <begin position="6"/>
        <end position="30"/>
    </location>
</feature>
<proteinExistence type="predicted"/>
<dbReference type="SMART" id="SM00184">
    <property type="entry name" value="RING"/>
    <property type="match status" value="1"/>
</dbReference>
<keyword evidence="13" id="KW-1185">Reference proteome</keyword>
<evidence type="ECO:0000256" key="10">
    <source>
        <dbReference type="SAM" id="Phobius"/>
    </source>
</evidence>
<dbReference type="PANTHER" id="PTHR46539">
    <property type="entry name" value="E3 UBIQUITIN-PROTEIN LIGASE ATL42"/>
    <property type="match status" value="1"/>
</dbReference>
<feature type="compositionally biased region" description="Basic and acidic residues" evidence="9">
    <location>
        <begin position="197"/>
        <end position="218"/>
    </location>
</feature>
<evidence type="ECO:0000256" key="9">
    <source>
        <dbReference type="SAM" id="MobiDB-lite"/>
    </source>
</evidence>
<evidence type="ECO:0000313" key="13">
    <source>
        <dbReference type="Proteomes" id="UP000467700"/>
    </source>
</evidence>
<dbReference type="SUPFAM" id="SSF57850">
    <property type="entry name" value="RING/U-box"/>
    <property type="match status" value="1"/>
</dbReference>
<evidence type="ECO:0000256" key="1">
    <source>
        <dbReference type="ARBA" id="ARBA00004370"/>
    </source>
</evidence>
<sequence>MVLEVVILGFVVLIVAPILFIFWNIFLICIGRHPMQNPNMIKPEVGKLPKSVVDRIPLVMYIPPPPAAQKDATDQSLHSYPPKVSETVAKPPRVRFKFFRRASAAALRKPNDESVDEKNGENGLPDTTPKPWESNWEHGDHPFVTLEENQAACAICLMDFEEPKRKNTPEDTGNVSKEQSEGSPSVNSGNDSPSHVAEPRRTGNSREEEMQTKTKLTDAGDGPQPLRLLSCGHVFHKTCLDPWLTDVSGRCPVCQRPVETPDKNKKPSRQI</sequence>
<evidence type="ECO:0000256" key="6">
    <source>
        <dbReference type="ARBA" id="ARBA00022989"/>
    </source>
</evidence>
<dbReference type="AlphaFoldDB" id="A0A8S0VZ37"/>
<evidence type="ECO:0000256" key="8">
    <source>
        <dbReference type="PROSITE-ProRule" id="PRU00175"/>
    </source>
</evidence>
<evidence type="ECO:0000256" key="5">
    <source>
        <dbReference type="ARBA" id="ARBA00022833"/>
    </source>
</evidence>
<gene>
    <name evidence="12" type="ORF">AAE3_LOCUS5333</name>
</gene>
<feature type="compositionally biased region" description="Basic and acidic residues" evidence="9">
    <location>
        <begin position="109"/>
        <end position="120"/>
    </location>
</feature>
<evidence type="ECO:0000256" key="7">
    <source>
        <dbReference type="ARBA" id="ARBA00023136"/>
    </source>
</evidence>
<keyword evidence="3" id="KW-0479">Metal-binding</keyword>
<keyword evidence="4 8" id="KW-0863">Zinc-finger</keyword>
<accession>A0A8S0VZ37</accession>
<dbReference type="Pfam" id="PF13639">
    <property type="entry name" value="zf-RING_2"/>
    <property type="match status" value="1"/>
</dbReference>
<comment type="caution">
    <text evidence="12">The sequence shown here is derived from an EMBL/GenBank/DDBJ whole genome shotgun (WGS) entry which is preliminary data.</text>
</comment>
<evidence type="ECO:0000313" key="12">
    <source>
        <dbReference type="EMBL" id="CAA7263151.1"/>
    </source>
</evidence>
<evidence type="ECO:0000256" key="3">
    <source>
        <dbReference type="ARBA" id="ARBA00022723"/>
    </source>
</evidence>
<dbReference type="InterPro" id="IPR001841">
    <property type="entry name" value="Znf_RING"/>
</dbReference>
<keyword evidence="7 10" id="KW-0472">Membrane</keyword>
<dbReference type="GO" id="GO:0008270">
    <property type="term" value="F:zinc ion binding"/>
    <property type="evidence" value="ECO:0007669"/>
    <property type="project" value="UniProtKB-KW"/>
</dbReference>
<evidence type="ECO:0000259" key="11">
    <source>
        <dbReference type="PROSITE" id="PS50089"/>
    </source>
</evidence>
<feature type="region of interest" description="Disordered" evidence="9">
    <location>
        <begin position="108"/>
        <end position="140"/>
    </location>
</feature>
<dbReference type="PROSITE" id="PS50089">
    <property type="entry name" value="ZF_RING_2"/>
    <property type="match status" value="1"/>
</dbReference>
<evidence type="ECO:0000256" key="4">
    <source>
        <dbReference type="ARBA" id="ARBA00022771"/>
    </source>
</evidence>
<dbReference type="EMBL" id="CACVBS010000038">
    <property type="protein sequence ID" value="CAA7263151.1"/>
    <property type="molecule type" value="Genomic_DNA"/>
</dbReference>
<keyword evidence="6 10" id="KW-1133">Transmembrane helix</keyword>